<dbReference type="Proteomes" id="UP001276659">
    <property type="component" value="Unassembled WGS sequence"/>
</dbReference>
<dbReference type="AlphaFoldDB" id="A0AAD9Z5C3"/>
<feature type="compositionally biased region" description="Basic and acidic residues" evidence="1">
    <location>
        <begin position="87"/>
        <end position="107"/>
    </location>
</feature>
<evidence type="ECO:0000313" key="3">
    <source>
        <dbReference type="Proteomes" id="UP001276659"/>
    </source>
</evidence>
<reference evidence="2" key="1">
    <citation type="submission" date="2022-11" db="EMBL/GenBank/DDBJ databases">
        <title>Chromosomal genome sequence assembly and mating type (MAT) locus characterization of the leprose asexual lichenized fungus Lepraria neglecta (Nyl.) Erichsen.</title>
        <authorList>
            <person name="Allen J.L."/>
            <person name="Pfeffer B."/>
        </authorList>
    </citation>
    <scope>NUCLEOTIDE SEQUENCE</scope>
    <source>
        <strain evidence="2">Allen 5258</strain>
    </source>
</reference>
<dbReference type="EMBL" id="JASNWA010000008">
    <property type="protein sequence ID" value="KAK3171690.1"/>
    <property type="molecule type" value="Genomic_DNA"/>
</dbReference>
<feature type="region of interest" description="Disordered" evidence="1">
    <location>
        <begin position="71"/>
        <end position="107"/>
    </location>
</feature>
<protein>
    <submittedName>
        <fullName evidence="2">Uncharacterized protein</fullName>
    </submittedName>
</protein>
<keyword evidence="3" id="KW-1185">Reference proteome</keyword>
<comment type="caution">
    <text evidence="2">The sequence shown here is derived from an EMBL/GenBank/DDBJ whole genome shotgun (WGS) entry which is preliminary data.</text>
</comment>
<feature type="region of interest" description="Disordered" evidence="1">
    <location>
        <begin position="1"/>
        <end position="41"/>
    </location>
</feature>
<gene>
    <name evidence="2" type="ORF">OEA41_003774</name>
</gene>
<feature type="compositionally biased region" description="Basic and acidic residues" evidence="1">
    <location>
        <begin position="1"/>
        <end position="18"/>
    </location>
</feature>
<accession>A0AAD9Z5C3</accession>
<sequence length="107" mass="12223">MASRSSAEKGESRAKTEDEALLTIPKTATHTAIPRAMKSKLDDPGWLAMEERARGNFDAYEKMLFMDRWGEEAENDNLEQNMATGETEGKDSFESRNNRDQSRYTRD</sequence>
<organism evidence="2 3">
    <name type="scientific">Lepraria neglecta</name>
    <dbReference type="NCBI Taxonomy" id="209136"/>
    <lineage>
        <taxon>Eukaryota</taxon>
        <taxon>Fungi</taxon>
        <taxon>Dikarya</taxon>
        <taxon>Ascomycota</taxon>
        <taxon>Pezizomycotina</taxon>
        <taxon>Lecanoromycetes</taxon>
        <taxon>OSLEUM clade</taxon>
        <taxon>Lecanoromycetidae</taxon>
        <taxon>Lecanorales</taxon>
        <taxon>Lecanorineae</taxon>
        <taxon>Stereocaulaceae</taxon>
        <taxon>Lepraria</taxon>
    </lineage>
</organism>
<evidence type="ECO:0000313" key="2">
    <source>
        <dbReference type="EMBL" id="KAK3171690.1"/>
    </source>
</evidence>
<evidence type="ECO:0000256" key="1">
    <source>
        <dbReference type="SAM" id="MobiDB-lite"/>
    </source>
</evidence>
<proteinExistence type="predicted"/>
<name>A0AAD9Z5C3_9LECA</name>